<name>A0A6J6WM60_9ZZZZ</name>
<keyword evidence="1" id="KW-0812">Transmembrane</keyword>
<accession>A0A6J6WM60</accession>
<organism evidence="2">
    <name type="scientific">freshwater metagenome</name>
    <dbReference type="NCBI Taxonomy" id="449393"/>
    <lineage>
        <taxon>unclassified sequences</taxon>
        <taxon>metagenomes</taxon>
        <taxon>ecological metagenomes</taxon>
    </lineage>
</organism>
<sequence>MTKGNLSKYALNNYRMASYLLLAIGLINLRYQTGKDGVLTNSLTIIIPGLAMLLLSFAKGMHSVLARREVMALLAVLGAAIVIWAISN</sequence>
<feature type="transmembrane region" description="Helical" evidence="1">
    <location>
        <begin position="37"/>
        <end position="58"/>
    </location>
</feature>
<keyword evidence="1" id="KW-1133">Transmembrane helix</keyword>
<evidence type="ECO:0000256" key="1">
    <source>
        <dbReference type="SAM" id="Phobius"/>
    </source>
</evidence>
<feature type="transmembrane region" description="Helical" evidence="1">
    <location>
        <begin position="70"/>
        <end position="87"/>
    </location>
</feature>
<feature type="transmembrane region" description="Helical" evidence="1">
    <location>
        <begin position="12"/>
        <end position="31"/>
    </location>
</feature>
<proteinExistence type="predicted"/>
<reference evidence="2" key="1">
    <citation type="submission" date="2020-05" db="EMBL/GenBank/DDBJ databases">
        <authorList>
            <person name="Chiriac C."/>
            <person name="Salcher M."/>
            <person name="Ghai R."/>
            <person name="Kavagutti S V."/>
        </authorList>
    </citation>
    <scope>NUCLEOTIDE SEQUENCE</scope>
</reference>
<dbReference type="EMBL" id="CAEZZY010000138">
    <property type="protein sequence ID" value="CAB4785780.1"/>
    <property type="molecule type" value="Genomic_DNA"/>
</dbReference>
<gene>
    <name evidence="2" type="ORF">UFOPK2928_01067</name>
</gene>
<protein>
    <submittedName>
        <fullName evidence="2">Unannotated protein</fullName>
    </submittedName>
</protein>
<keyword evidence="1" id="KW-0472">Membrane</keyword>
<dbReference type="AlphaFoldDB" id="A0A6J6WM60"/>
<evidence type="ECO:0000313" key="2">
    <source>
        <dbReference type="EMBL" id="CAB4785780.1"/>
    </source>
</evidence>